<dbReference type="Pfam" id="PF06276">
    <property type="entry name" value="FhuF"/>
    <property type="match status" value="1"/>
</dbReference>
<evidence type="ECO:0000256" key="1">
    <source>
        <dbReference type="ARBA" id="ARBA00004924"/>
    </source>
</evidence>
<evidence type="ECO:0000259" key="3">
    <source>
        <dbReference type="SMART" id="SM01006"/>
    </source>
</evidence>
<dbReference type="OrthoDB" id="2989563at2"/>
<dbReference type="Pfam" id="PF13523">
    <property type="entry name" value="Acetyltransf_8"/>
    <property type="match status" value="1"/>
</dbReference>
<dbReference type="InterPro" id="IPR019432">
    <property type="entry name" value="Acyltransferase_MbtK/IucB-like"/>
</dbReference>
<dbReference type="RefSeq" id="WP_072316535.1">
    <property type="nucleotide sequence ID" value="NZ_FPJE01000005.1"/>
</dbReference>
<dbReference type="InterPro" id="IPR022770">
    <property type="entry name" value="IucA/IucC-like_C"/>
</dbReference>
<name>A0A1K1NHE0_9FLAO</name>
<dbReference type="Proteomes" id="UP000182248">
    <property type="component" value="Unassembled WGS sequence"/>
</dbReference>
<comment type="similarity">
    <text evidence="2">Belongs to the IucA/IucC family.</text>
</comment>
<dbReference type="InterPro" id="IPR037455">
    <property type="entry name" value="LucA/IucC-like"/>
</dbReference>
<dbReference type="PANTHER" id="PTHR34384:SF5">
    <property type="entry name" value="L-2,3-DIAMINOPROPANOATE--CITRATE LIGASE"/>
    <property type="match status" value="1"/>
</dbReference>
<dbReference type="InterPro" id="IPR007310">
    <property type="entry name" value="Aerobactin_biosyn_IucA/IucC_N"/>
</dbReference>
<dbReference type="STRING" id="1150368.SAMN02927921_01295"/>
<dbReference type="GO" id="GO:0019290">
    <property type="term" value="P:siderophore biosynthetic process"/>
    <property type="evidence" value="ECO:0007669"/>
    <property type="project" value="InterPro"/>
</dbReference>
<evidence type="ECO:0000313" key="4">
    <source>
        <dbReference type="EMBL" id="SFW34732.1"/>
    </source>
</evidence>
<evidence type="ECO:0000256" key="2">
    <source>
        <dbReference type="ARBA" id="ARBA00007832"/>
    </source>
</evidence>
<organism evidence="4 5">
    <name type="scientific">Sinomicrobium oceani</name>
    <dbReference type="NCBI Taxonomy" id="1150368"/>
    <lineage>
        <taxon>Bacteria</taxon>
        <taxon>Pseudomonadati</taxon>
        <taxon>Bacteroidota</taxon>
        <taxon>Flavobacteriia</taxon>
        <taxon>Flavobacteriales</taxon>
        <taxon>Flavobacteriaceae</taxon>
        <taxon>Sinomicrobium</taxon>
    </lineage>
</organism>
<dbReference type="GO" id="GO:0016881">
    <property type="term" value="F:acid-amino acid ligase activity"/>
    <property type="evidence" value="ECO:0007669"/>
    <property type="project" value="UniProtKB-ARBA"/>
</dbReference>
<dbReference type="Gene3D" id="6.10.250.3370">
    <property type="match status" value="1"/>
</dbReference>
<dbReference type="Gene3D" id="3.40.630.30">
    <property type="match status" value="1"/>
</dbReference>
<dbReference type="Gene3D" id="1.10.510.40">
    <property type="match status" value="1"/>
</dbReference>
<keyword evidence="5" id="KW-1185">Reference proteome</keyword>
<dbReference type="EMBL" id="FPJE01000005">
    <property type="protein sequence ID" value="SFW34732.1"/>
    <property type="molecule type" value="Genomic_DNA"/>
</dbReference>
<dbReference type="SMART" id="SM01006">
    <property type="entry name" value="AlcB"/>
    <property type="match status" value="1"/>
</dbReference>
<dbReference type="GO" id="GO:0016746">
    <property type="term" value="F:acyltransferase activity"/>
    <property type="evidence" value="ECO:0007669"/>
    <property type="project" value="InterPro"/>
</dbReference>
<reference evidence="4 5" key="1">
    <citation type="submission" date="2016-11" db="EMBL/GenBank/DDBJ databases">
        <authorList>
            <person name="Jaros S."/>
            <person name="Januszkiewicz K."/>
            <person name="Wedrychowicz H."/>
        </authorList>
    </citation>
    <scope>NUCLEOTIDE SEQUENCE [LARGE SCALE GENOMIC DNA]</scope>
    <source>
        <strain evidence="4 5">CGMCC 1.12145</strain>
    </source>
</reference>
<dbReference type="InterPro" id="IPR016181">
    <property type="entry name" value="Acyl_CoA_acyltransferase"/>
</dbReference>
<evidence type="ECO:0000313" key="5">
    <source>
        <dbReference type="Proteomes" id="UP000182248"/>
    </source>
</evidence>
<gene>
    <name evidence="4" type="ORF">SAMN02927921_01295</name>
</gene>
<accession>A0A1K1NHE0</accession>
<comment type="pathway">
    <text evidence="1">Siderophore biosynthesis.</text>
</comment>
<proteinExistence type="inferred from homology"/>
<dbReference type="SUPFAM" id="SSF55729">
    <property type="entry name" value="Acyl-CoA N-acyltransferases (Nat)"/>
    <property type="match status" value="1"/>
</dbReference>
<dbReference type="Pfam" id="PF04183">
    <property type="entry name" value="IucA_IucC"/>
    <property type="match status" value="1"/>
</dbReference>
<dbReference type="AlphaFoldDB" id="A0A1K1NHE0"/>
<dbReference type="PANTHER" id="PTHR34384">
    <property type="entry name" value="L-2,3-DIAMINOPROPANOATE--CITRATE LIGASE"/>
    <property type="match status" value="1"/>
</dbReference>
<feature type="domain" description="Acyltransferase MbtK/IucB-like conserved" evidence="3">
    <location>
        <begin position="632"/>
        <end position="681"/>
    </location>
</feature>
<sequence>MNTYNLTGFRQQAEQINFTSLLNSYCRELDNWSRYEGIPKYDPALADYMKTAGHSSFIRFDFADDETEVFAPLTYFSETGIHVFGFPVVQRHVPSDKIEEIGPLEFTDLAAAQAAKDYPDADAALTKERLQNSIRNLAGYLEYTEMNQRSVSDPEQTFIASEQSLIAGHNVHPLPKSREGFSEKELMWYSPETGGTFPLHYFLVHPDNVIAKNADGAHPSEHLRVQLATTENEDVQSLLKEYSDWKVVPVHPWEASYLLKLPEVQEMLDEKCLLSLGQAGPLFTPTSSVRTVYNADSEWMYKFSLHVKITNSFRVNYPHELHRGYDAARLLKTEWGTGIRKDFPEIELIDDPAFIMVSYKGKVIDGFSTSIRRNPFRGKSAEKNVGLVASLCQDAIGEQEPRIRRLMKKAAEYRKEGVEDVAISWFRKYLDITVRPLMGMFNKYGFGMEFHQQNMLLELNDELFPEKLYYRDNQGYFFREGKMGELTGILPDFGKDSRSFIAEPRMINFWGYYFLVNHLFGLINAFGKNNLVSERRLIELLYEALKAGEGADKTGLVSHMLNSVKLVVKGNLLTSLNNMDEASAPRTNPAVYTAFPNPLNKYFFSDQLICPRGKDIVFSRYFEKEDVTITLRPVDLDRDLEMLHEWFHREHTLNIWQMNWPIRELEKYYRTLLPGDMLYSYIGEANGVPTFNIEVYWASRDIVGEYYDVLPTDYGTHQLIAPTDPKLKYASPATQSMMDFVFAEPKVGKMVGEGAVNSLASMMNKAHVGFKIEKVIEMPHKKANLNFCYREWYWAKFPAARDFKNIPVSEPQM</sequence>
<protein>
    <submittedName>
        <fullName evidence="4">Siderophore synthetase component</fullName>
    </submittedName>
</protein>